<organism evidence="12 13">
    <name type="scientific">Bicyclus anynana</name>
    <name type="common">Squinting bush brown butterfly</name>
    <dbReference type="NCBI Taxonomy" id="110368"/>
    <lineage>
        <taxon>Eukaryota</taxon>
        <taxon>Metazoa</taxon>
        <taxon>Ecdysozoa</taxon>
        <taxon>Arthropoda</taxon>
        <taxon>Hexapoda</taxon>
        <taxon>Insecta</taxon>
        <taxon>Pterygota</taxon>
        <taxon>Neoptera</taxon>
        <taxon>Endopterygota</taxon>
        <taxon>Lepidoptera</taxon>
        <taxon>Glossata</taxon>
        <taxon>Ditrysia</taxon>
        <taxon>Papilionoidea</taxon>
        <taxon>Nymphalidae</taxon>
        <taxon>Satyrinae</taxon>
        <taxon>Satyrini</taxon>
        <taxon>Mycalesina</taxon>
        <taxon>Bicyclus</taxon>
    </lineage>
</organism>
<dbReference type="Pfam" id="PF13912">
    <property type="entry name" value="zf-C2H2_6"/>
    <property type="match status" value="1"/>
</dbReference>
<evidence type="ECO:0000313" key="13">
    <source>
        <dbReference type="RefSeq" id="XP_023939851.2"/>
    </source>
</evidence>
<dbReference type="InterPro" id="IPR050527">
    <property type="entry name" value="Snail/Krueppel_Znf"/>
</dbReference>
<evidence type="ECO:0000256" key="6">
    <source>
        <dbReference type="ARBA" id="ARBA00037948"/>
    </source>
</evidence>
<keyword evidence="3 7" id="KW-0863">Zinc-finger</keyword>
<dbReference type="RefSeq" id="XP_023939851.2">
    <property type="nucleotide sequence ID" value="XM_024084083.2"/>
</dbReference>
<evidence type="ECO:0000256" key="4">
    <source>
        <dbReference type="ARBA" id="ARBA00022833"/>
    </source>
</evidence>
<feature type="domain" description="C2H2-type" evidence="10">
    <location>
        <begin position="451"/>
        <end position="473"/>
    </location>
</feature>
<evidence type="ECO:0000256" key="7">
    <source>
        <dbReference type="PROSITE-ProRule" id="PRU00042"/>
    </source>
</evidence>
<evidence type="ECO:0000313" key="12">
    <source>
        <dbReference type="Proteomes" id="UP001652582"/>
    </source>
</evidence>
<dbReference type="InterPro" id="IPR036236">
    <property type="entry name" value="Znf_C2H2_sf"/>
</dbReference>
<evidence type="ECO:0000256" key="1">
    <source>
        <dbReference type="ARBA" id="ARBA00022723"/>
    </source>
</evidence>
<keyword evidence="2" id="KW-0677">Repeat</keyword>
<dbReference type="InterPro" id="IPR012934">
    <property type="entry name" value="Znf_AD"/>
</dbReference>
<evidence type="ECO:0000256" key="9">
    <source>
        <dbReference type="SAM" id="MobiDB-lite"/>
    </source>
</evidence>
<dbReference type="SMART" id="SM00355">
    <property type="entry name" value="ZnF_C2H2"/>
    <property type="match status" value="10"/>
</dbReference>
<reference evidence="13" key="1">
    <citation type="submission" date="2025-08" db="UniProtKB">
        <authorList>
            <consortium name="RefSeq"/>
        </authorList>
    </citation>
    <scope>IDENTIFICATION</scope>
</reference>
<feature type="binding site" evidence="8">
    <location>
        <position position="59"/>
    </location>
    <ligand>
        <name>Zn(2+)</name>
        <dbReference type="ChEBI" id="CHEBI:29105"/>
    </ligand>
</feature>
<dbReference type="Gene3D" id="3.40.1800.20">
    <property type="match status" value="1"/>
</dbReference>
<feature type="domain" description="C2H2-type" evidence="10">
    <location>
        <begin position="623"/>
        <end position="646"/>
    </location>
</feature>
<dbReference type="PROSITE" id="PS50157">
    <property type="entry name" value="ZINC_FINGER_C2H2_2"/>
    <property type="match status" value="6"/>
</dbReference>
<feature type="domain" description="C2H2-type" evidence="10">
    <location>
        <begin position="567"/>
        <end position="594"/>
    </location>
</feature>
<feature type="domain" description="C2H2-type" evidence="10">
    <location>
        <begin position="478"/>
        <end position="506"/>
    </location>
</feature>
<dbReference type="Proteomes" id="UP001652582">
    <property type="component" value="Chromosome 26"/>
</dbReference>
<protein>
    <submittedName>
        <fullName evidence="13">Zinc finger protein 568 isoform X1</fullName>
    </submittedName>
</protein>
<evidence type="ECO:0000259" key="11">
    <source>
        <dbReference type="PROSITE" id="PS51915"/>
    </source>
</evidence>
<dbReference type="PROSITE" id="PS00028">
    <property type="entry name" value="ZINC_FINGER_C2H2_1"/>
    <property type="match status" value="8"/>
</dbReference>
<dbReference type="SMART" id="SM00868">
    <property type="entry name" value="zf-AD"/>
    <property type="match status" value="1"/>
</dbReference>
<evidence type="ECO:0000256" key="5">
    <source>
        <dbReference type="ARBA" id="ARBA00023242"/>
    </source>
</evidence>
<feature type="binding site" evidence="8">
    <location>
        <position position="62"/>
    </location>
    <ligand>
        <name>Zn(2+)</name>
        <dbReference type="ChEBI" id="CHEBI:29105"/>
    </ligand>
</feature>
<dbReference type="SUPFAM" id="SSF57667">
    <property type="entry name" value="beta-beta-alpha zinc fingers"/>
    <property type="match status" value="4"/>
</dbReference>
<dbReference type="PROSITE" id="PS51915">
    <property type="entry name" value="ZAD"/>
    <property type="match status" value="1"/>
</dbReference>
<sequence>MEGVLSDGMCRCCASEGSFKDFQVPYQWMGAEEIYANMLKDCFDLTLSISEEINNGGICEVCITQLRNACNFKRQVQKTEEKFKRKMEESSFKTDSIKMEVTRFDDDDSNMSADEFSSQEYEVPIKVEKLDEKPRKRQAAAKASTSKAKKSKASAETSVKRNPRSIVKSEITDDVKKNRIKDKVRRVKSKENKTGVLKLTKTTILKGLTEMIKGVTIIPENTAAFVNMPNTTILKGLSETIKQAASVSDDKNSIVKISNSIKTEGSSRKTKRSASIPKKLSDIAIMSNITIKKIEKPAPISEKQKHNSNFEVILANSNATPIRSHDGFTYMCCFCTDSYAIPAELKNHTLLMHDNGEDRRNFMRKQSSSGYVLKLDITLLKCKLCNESIDTLELLFDHLQNYHKQLVYTDLKNQIIPFKFGGEELQCAICPLVFNKYKILLEHMHTHYRNYVCETCDCGFINRRAMLSHKESHKTGTFECGKCSKVFATHQRRRTHMNAVHKFKNMPNKCNVCNERFRSSPMKDQHMINVHGMTPCIRKCLACDKTFTNQNALRIHTKKYHLLERNHRCTECEMTFFKGEQLKHHMLKHTGVKDFQCDVCLKWFTRKTVLTEHMRIHTNDRRFTCVHCGRGFVQKCSWRGHMRSVHGEIDDRIVTA</sequence>
<keyword evidence="5" id="KW-0539">Nucleus</keyword>
<feature type="binding site" evidence="8">
    <location>
        <position position="13"/>
    </location>
    <ligand>
        <name>Zn(2+)</name>
        <dbReference type="ChEBI" id="CHEBI:29105"/>
    </ligand>
</feature>
<dbReference type="PANTHER" id="PTHR24388:SF104">
    <property type="entry name" value="AT-RICH BINDING PROTEIN-RELATED"/>
    <property type="match status" value="1"/>
</dbReference>
<proteinExistence type="inferred from homology"/>
<feature type="region of interest" description="Disordered" evidence="9">
    <location>
        <begin position="130"/>
        <end position="172"/>
    </location>
</feature>
<dbReference type="Gene3D" id="3.30.160.60">
    <property type="entry name" value="Classic Zinc Finger"/>
    <property type="match status" value="5"/>
</dbReference>
<feature type="domain" description="C2H2-type" evidence="10">
    <location>
        <begin position="595"/>
        <end position="622"/>
    </location>
</feature>
<accession>A0A6J1N9X4</accession>
<keyword evidence="4 8" id="KW-0862">Zinc</keyword>
<keyword evidence="1 8" id="KW-0479">Metal-binding</keyword>
<dbReference type="OrthoDB" id="6077919at2759"/>
<evidence type="ECO:0000256" key="3">
    <source>
        <dbReference type="ARBA" id="ARBA00022771"/>
    </source>
</evidence>
<name>A0A6J1N9X4_BICAN</name>
<keyword evidence="12" id="KW-1185">Reference proteome</keyword>
<feature type="binding site" evidence="8">
    <location>
        <position position="10"/>
    </location>
    <ligand>
        <name>Zn(2+)</name>
        <dbReference type="ChEBI" id="CHEBI:29105"/>
    </ligand>
</feature>
<feature type="domain" description="C2H2-type" evidence="10">
    <location>
        <begin position="538"/>
        <end position="566"/>
    </location>
</feature>
<dbReference type="PANTHER" id="PTHR24388">
    <property type="entry name" value="ZINC FINGER PROTEIN"/>
    <property type="match status" value="1"/>
</dbReference>
<evidence type="ECO:0000256" key="8">
    <source>
        <dbReference type="PROSITE-ProRule" id="PRU01263"/>
    </source>
</evidence>
<dbReference type="GeneID" id="112047132"/>
<dbReference type="InterPro" id="IPR013087">
    <property type="entry name" value="Znf_C2H2_type"/>
</dbReference>
<dbReference type="Pfam" id="PF00096">
    <property type="entry name" value="zf-C2H2"/>
    <property type="match status" value="2"/>
</dbReference>
<gene>
    <name evidence="13" type="primary">LOC112047132</name>
</gene>
<evidence type="ECO:0000259" key="10">
    <source>
        <dbReference type="PROSITE" id="PS50157"/>
    </source>
</evidence>
<comment type="similarity">
    <text evidence="6">Belongs to the snail C2H2-type zinc-finger protein family.</text>
</comment>
<feature type="domain" description="ZAD" evidence="11">
    <location>
        <begin position="8"/>
        <end position="86"/>
    </location>
</feature>
<evidence type="ECO:0000256" key="2">
    <source>
        <dbReference type="ARBA" id="ARBA00022737"/>
    </source>
</evidence>